<evidence type="ECO:0000313" key="3">
    <source>
        <dbReference type="Proteomes" id="UP001219525"/>
    </source>
</evidence>
<evidence type="ECO:0000256" key="1">
    <source>
        <dbReference type="SAM" id="MobiDB-lite"/>
    </source>
</evidence>
<organism evidence="2 3">
    <name type="scientific">Mycena pura</name>
    <dbReference type="NCBI Taxonomy" id="153505"/>
    <lineage>
        <taxon>Eukaryota</taxon>
        <taxon>Fungi</taxon>
        <taxon>Dikarya</taxon>
        <taxon>Basidiomycota</taxon>
        <taxon>Agaricomycotina</taxon>
        <taxon>Agaricomycetes</taxon>
        <taxon>Agaricomycetidae</taxon>
        <taxon>Agaricales</taxon>
        <taxon>Marasmiineae</taxon>
        <taxon>Mycenaceae</taxon>
        <taxon>Mycena</taxon>
    </lineage>
</organism>
<gene>
    <name evidence="2" type="ORF">GGX14DRAFT_678734</name>
</gene>
<reference evidence="2" key="1">
    <citation type="submission" date="2023-03" db="EMBL/GenBank/DDBJ databases">
        <title>Massive genome expansion in bonnet fungi (Mycena s.s.) driven by repeated elements and novel gene families across ecological guilds.</title>
        <authorList>
            <consortium name="Lawrence Berkeley National Laboratory"/>
            <person name="Harder C.B."/>
            <person name="Miyauchi S."/>
            <person name="Viragh M."/>
            <person name="Kuo A."/>
            <person name="Thoen E."/>
            <person name="Andreopoulos B."/>
            <person name="Lu D."/>
            <person name="Skrede I."/>
            <person name="Drula E."/>
            <person name="Henrissat B."/>
            <person name="Morin E."/>
            <person name="Kohler A."/>
            <person name="Barry K."/>
            <person name="LaButti K."/>
            <person name="Morin E."/>
            <person name="Salamov A."/>
            <person name="Lipzen A."/>
            <person name="Mereny Z."/>
            <person name="Hegedus B."/>
            <person name="Baldrian P."/>
            <person name="Stursova M."/>
            <person name="Weitz H."/>
            <person name="Taylor A."/>
            <person name="Grigoriev I.V."/>
            <person name="Nagy L.G."/>
            <person name="Martin F."/>
            <person name="Kauserud H."/>
        </authorList>
    </citation>
    <scope>NUCLEOTIDE SEQUENCE</scope>
    <source>
        <strain evidence="2">9144</strain>
    </source>
</reference>
<protein>
    <submittedName>
        <fullName evidence="2">Uncharacterized protein</fullName>
    </submittedName>
</protein>
<dbReference type="AlphaFoldDB" id="A0AAD6Y1E8"/>
<feature type="region of interest" description="Disordered" evidence="1">
    <location>
        <begin position="135"/>
        <end position="174"/>
    </location>
</feature>
<accession>A0AAD6Y1E8</accession>
<sequence length="185" mass="20039">MHRQRAVPVAPLQDVLPCAVCSPLPYSRAPLPPTVATTAHRLPAARHSPATRQPCLAAATRASPFLLDVLTLATENSDVLPTSTLVWMEQHTEGYDAWDQSQRLETAQNQPKIPTSPRRTAGRIDDASCAACDRTASHIDTPNRPTAPPAALTTPPSTAPPTARPERRAATQPKRHVYLGAVLWR</sequence>
<comment type="caution">
    <text evidence="2">The sequence shown here is derived from an EMBL/GenBank/DDBJ whole genome shotgun (WGS) entry which is preliminary data.</text>
</comment>
<proteinExistence type="predicted"/>
<dbReference type="Proteomes" id="UP001219525">
    <property type="component" value="Unassembled WGS sequence"/>
</dbReference>
<keyword evidence="3" id="KW-1185">Reference proteome</keyword>
<evidence type="ECO:0000313" key="2">
    <source>
        <dbReference type="EMBL" id="KAJ7194577.1"/>
    </source>
</evidence>
<name>A0AAD6Y1E8_9AGAR</name>
<dbReference type="EMBL" id="JARJCW010000097">
    <property type="protein sequence ID" value="KAJ7194577.1"/>
    <property type="molecule type" value="Genomic_DNA"/>
</dbReference>